<proteinExistence type="predicted"/>
<evidence type="ECO:0000256" key="1">
    <source>
        <dbReference type="SAM" id="MobiDB-lite"/>
    </source>
</evidence>
<protein>
    <submittedName>
        <fullName evidence="2">Uncharacterized protein</fullName>
    </submittedName>
</protein>
<keyword evidence="3" id="KW-1185">Reference proteome</keyword>
<sequence>MEQDPQKKDLQKYKKSLEEQLQAAMRQEIYNLLSELQKIAPSSKLQKLLQKSSKELRSDTDALNIEAQVDIQLNLDDEEELQSDTDTLNIETQVDIYTDLDDEEELPSDTDALNIEAQVDSQSDLDDHE</sequence>
<evidence type="ECO:0000313" key="3">
    <source>
        <dbReference type="Proteomes" id="UP000199695"/>
    </source>
</evidence>
<name>A0A1H8DY92_9BACL</name>
<reference evidence="2 3" key="1">
    <citation type="submission" date="2016-10" db="EMBL/GenBank/DDBJ databases">
        <authorList>
            <person name="de Groot N.N."/>
        </authorList>
    </citation>
    <scope>NUCLEOTIDE SEQUENCE [LARGE SCALE GENOMIC DNA]</scope>
    <source>
        <strain evidence="2 3">DSM 46701</strain>
    </source>
</reference>
<evidence type="ECO:0000313" key="2">
    <source>
        <dbReference type="EMBL" id="SEN11518.1"/>
    </source>
</evidence>
<gene>
    <name evidence="2" type="ORF">SAMN05444955_1069</name>
</gene>
<accession>A0A1H8DY92</accession>
<dbReference type="RefSeq" id="WP_089967046.1">
    <property type="nucleotide sequence ID" value="NZ_FOCQ01000006.1"/>
</dbReference>
<dbReference type="EMBL" id="FOCQ01000006">
    <property type="protein sequence ID" value="SEN11518.1"/>
    <property type="molecule type" value="Genomic_DNA"/>
</dbReference>
<organism evidence="2 3">
    <name type="scientific">Lihuaxuella thermophila</name>
    <dbReference type="NCBI Taxonomy" id="1173111"/>
    <lineage>
        <taxon>Bacteria</taxon>
        <taxon>Bacillati</taxon>
        <taxon>Bacillota</taxon>
        <taxon>Bacilli</taxon>
        <taxon>Bacillales</taxon>
        <taxon>Thermoactinomycetaceae</taxon>
        <taxon>Lihuaxuella</taxon>
    </lineage>
</organism>
<dbReference type="Proteomes" id="UP000199695">
    <property type="component" value="Unassembled WGS sequence"/>
</dbReference>
<dbReference type="AlphaFoldDB" id="A0A1H8DY92"/>
<dbReference type="STRING" id="1173111.SAMN05444955_1069"/>
<feature type="region of interest" description="Disordered" evidence="1">
    <location>
        <begin position="100"/>
        <end position="129"/>
    </location>
</feature>